<dbReference type="SUPFAM" id="SSF54909">
    <property type="entry name" value="Dimeric alpha+beta barrel"/>
    <property type="match status" value="1"/>
</dbReference>
<name>T0YGZ7_9ZZZZ</name>
<dbReference type="Gene3D" id="3.30.70.920">
    <property type="match status" value="1"/>
</dbReference>
<sequence>MAIGFVLISTAPAKEHEVYTELLRVKGIVELHPLFGEYDLIAKVEAEDFNALGQLVVDKIRSVPGVIDTKTLTGIKF</sequence>
<gene>
    <name evidence="2" type="ORF">B2A_13602</name>
</gene>
<protein>
    <submittedName>
        <fullName evidence="2">Transcriptional regulator, AsnC family</fullName>
    </submittedName>
</protein>
<dbReference type="AlphaFoldDB" id="T0YGZ7"/>
<evidence type="ECO:0000259" key="1">
    <source>
        <dbReference type="Pfam" id="PF01037"/>
    </source>
</evidence>
<reference evidence="2" key="2">
    <citation type="journal article" date="2014" name="ISME J.">
        <title>Microbial stratification in low pH oxic and suboxic macroscopic growths along an acid mine drainage.</title>
        <authorList>
            <person name="Mendez-Garcia C."/>
            <person name="Mesa V."/>
            <person name="Sprenger R.R."/>
            <person name="Richter M."/>
            <person name="Diez M.S."/>
            <person name="Solano J."/>
            <person name="Bargiela R."/>
            <person name="Golyshina O.V."/>
            <person name="Manteca A."/>
            <person name="Ramos J.L."/>
            <person name="Gallego J.R."/>
            <person name="Llorente I."/>
            <person name="Martins Dos Santos V.A."/>
            <person name="Jensen O.N."/>
            <person name="Pelaez A.I."/>
            <person name="Sanchez J."/>
            <person name="Ferrer M."/>
        </authorList>
    </citation>
    <scope>NUCLEOTIDE SEQUENCE</scope>
</reference>
<evidence type="ECO:0000313" key="2">
    <source>
        <dbReference type="EMBL" id="EQD32363.1"/>
    </source>
</evidence>
<dbReference type="Pfam" id="PF01037">
    <property type="entry name" value="AsnC_trans_reg"/>
    <property type="match status" value="1"/>
</dbReference>
<proteinExistence type="predicted"/>
<dbReference type="EMBL" id="AUZZ01009851">
    <property type="protein sequence ID" value="EQD32363.1"/>
    <property type="molecule type" value="Genomic_DNA"/>
</dbReference>
<dbReference type="InterPro" id="IPR019887">
    <property type="entry name" value="Tscrpt_reg_AsnC/Lrp_C"/>
</dbReference>
<dbReference type="InterPro" id="IPR011008">
    <property type="entry name" value="Dimeric_a/b-barrel"/>
</dbReference>
<reference evidence="2" key="1">
    <citation type="submission" date="2013-08" db="EMBL/GenBank/DDBJ databases">
        <authorList>
            <person name="Mendez C."/>
            <person name="Richter M."/>
            <person name="Ferrer M."/>
            <person name="Sanchez J."/>
        </authorList>
    </citation>
    <scope>NUCLEOTIDE SEQUENCE</scope>
</reference>
<feature type="domain" description="Transcription regulator AsnC/Lrp ligand binding" evidence="1">
    <location>
        <begin position="6"/>
        <end position="72"/>
    </location>
</feature>
<comment type="caution">
    <text evidence="2">The sequence shown here is derived from an EMBL/GenBank/DDBJ whole genome shotgun (WGS) entry which is preliminary data.</text>
</comment>
<organism evidence="2">
    <name type="scientific">mine drainage metagenome</name>
    <dbReference type="NCBI Taxonomy" id="410659"/>
    <lineage>
        <taxon>unclassified sequences</taxon>
        <taxon>metagenomes</taxon>
        <taxon>ecological metagenomes</taxon>
    </lineage>
</organism>
<accession>T0YGZ7</accession>